<dbReference type="Proteomes" id="UP000290637">
    <property type="component" value="Chromosome"/>
</dbReference>
<evidence type="ECO:0000313" key="1">
    <source>
        <dbReference type="EMBL" id="QBE66901.1"/>
    </source>
</evidence>
<organism evidence="1 2">
    <name type="scientific">Pseudoduganella lutea</name>
    <dbReference type="NCBI Taxonomy" id="321985"/>
    <lineage>
        <taxon>Bacteria</taxon>
        <taxon>Pseudomonadati</taxon>
        <taxon>Pseudomonadota</taxon>
        <taxon>Betaproteobacteria</taxon>
        <taxon>Burkholderiales</taxon>
        <taxon>Oxalobacteraceae</taxon>
        <taxon>Telluria group</taxon>
        <taxon>Pseudoduganella</taxon>
    </lineage>
</organism>
<keyword evidence="2" id="KW-1185">Reference proteome</keyword>
<gene>
    <name evidence="1" type="ORF">EWM63_31265</name>
</gene>
<accession>A0A4P6L5G1</accession>
<protein>
    <submittedName>
        <fullName evidence="1">Uncharacterized protein</fullName>
    </submittedName>
</protein>
<dbReference type="EMBL" id="CP035913">
    <property type="protein sequence ID" value="QBE66901.1"/>
    <property type="molecule type" value="Genomic_DNA"/>
</dbReference>
<dbReference type="AlphaFoldDB" id="A0A4P6L5G1"/>
<dbReference type="OrthoDB" id="8745838at2"/>
<sequence>MKREPPLREEHTPIAARCDGAPVPPGASVIVFGADGQARRPAAQGGKLAAAGKGETAWWFQPGPHAVGLVPFAAAPEIGLRLAFVVDLPDPRLVRQRFDLFLFSEVAGQGASLGLADLAGRIETALRAALDQGTLELPPCASLDEWNAFRGGLDELLYMRFGVTVDDCVPVELDDVDFAAVLRRRAAPMPAPPLPEPVSPAPWLAAPAPAAKLDDAAALRRLFLELPDASRALRLLPAPAFAARQAHLRQLALAALDVNTMPALAWLAPGQARAADEQRRLAQASAAAVQALDELWAALAQMQVQTGTGGDDLDRILANLACHLAARRGHAAEERREPAL</sequence>
<proteinExistence type="predicted"/>
<dbReference type="KEGG" id="plue:EWM63_31265"/>
<dbReference type="RefSeq" id="WP_130190008.1">
    <property type="nucleotide sequence ID" value="NZ_CP035913.1"/>
</dbReference>
<reference evidence="1 2" key="1">
    <citation type="submission" date="2019-02" db="EMBL/GenBank/DDBJ databases">
        <title>Draft Genome Sequences of Six Type Strains of the Genus Massilia.</title>
        <authorList>
            <person name="Miess H."/>
            <person name="Frediansyhah A."/>
            <person name="Gross H."/>
        </authorList>
    </citation>
    <scope>NUCLEOTIDE SEQUENCE [LARGE SCALE GENOMIC DNA]</scope>
    <source>
        <strain evidence="1 2">DSM 17473</strain>
    </source>
</reference>
<name>A0A4P6L5G1_9BURK</name>
<evidence type="ECO:0000313" key="2">
    <source>
        <dbReference type="Proteomes" id="UP000290637"/>
    </source>
</evidence>